<protein>
    <submittedName>
        <fullName evidence="1">RCG44054</fullName>
    </submittedName>
</protein>
<evidence type="ECO:0000313" key="1">
    <source>
        <dbReference type="EMBL" id="EDL98298.1"/>
    </source>
</evidence>
<dbReference type="EMBL" id="CH473977">
    <property type="protein sequence ID" value="EDL98298.1"/>
    <property type="molecule type" value="Genomic_DNA"/>
</dbReference>
<reference evidence="2" key="1">
    <citation type="submission" date="2005-09" db="EMBL/GenBank/DDBJ databases">
        <authorList>
            <person name="Mural R.J."/>
            <person name="Li P.W."/>
            <person name="Adams M.D."/>
            <person name="Amanatides P.G."/>
            <person name="Baden-Tillson H."/>
            <person name="Barnstead M."/>
            <person name="Chin S.H."/>
            <person name="Dew I."/>
            <person name="Evans C.A."/>
            <person name="Ferriera S."/>
            <person name="Flanigan M."/>
            <person name="Fosler C."/>
            <person name="Glodek A."/>
            <person name="Gu Z."/>
            <person name="Holt R.A."/>
            <person name="Jennings D."/>
            <person name="Kraft C.L."/>
            <person name="Lu F."/>
            <person name="Nguyen T."/>
            <person name="Nusskern D.R."/>
            <person name="Pfannkoch C.M."/>
            <person name="Sitter C."/>
            <person name="Sutton G.G."/>
            <person name="Venter J.C."/>
            <person name="Wang Z."/>
            <person name="Woodage T."/>
            <person name="Zheng X.H."/>
            <person name="Zhong F."/>
        </authorList>
    </citation>
    <scope>NUCLEOTIDE SEQUENCE [LARGE SCALE GENOMIC DNA]</scope>
    <source>
        <strain>BN</strain>
        <strain evidence="2">Sprague-Dawley</strain>
    </source>
</reference>
<accession>A6J7E7</accession>
<dbReference type="AlphaFoldDB" id="A6J7E7"/>
<gene>
    <name evidence="1" type="ORF">rCG_44054</name>
</gene>
<sequence>MAFFLEGRLNVIFVMPPSDVTRMPLDSWAFPSAPPFPWLEASDEELKLDTRST</sequence>
<organism evidence="1 2">
    <name type="scientific">Rattus norvegicus</name>
    <name type="common">Rat</name>
    <dbReference type="NCBI Taxonomy" id="10116"/>
    <lineage>
        <taxon>Eukaryota</taxon>
        <taxon>Metazoa</taxon>
        <taxon>Chordata</taxon>
        <taxon>Craniata</taxon>
        <taxon>Vertebrata</taxon>
        <taxon>Euteleostomi</taxon>
        <taxon>Mammalia</taxon>
        <taxon>Eutheria</taxon>
        <taxon>Euarchontoglires</taxon>
        <taxon>Glires</taxon>
        <taxon>Rodentia</taxon>
        <taxon>Myomorpha</taxon>
        <taxon>Muroidea</taxon>
        <taxon>Muridae</taxon>
        <taxon>Murinae</taxon>
        <taxon>Rattus</taxon>
    </lineage>
</organism>
<evidence type="ECO:0000313" key="2">
    <source>
        <dbReference type="Proteomes" id="UP000234681"/>
    </source>
</evidence>
<dbReference type="Proteomes" id="UP000234681">
    <property type="component" value="Chromosome 17"/>
</dbReference>
<proteinExistence type="predicted"/>
<name>A6J7E7_RAT</name>